<protein>
    <submittedName>
        <fullName evidence="3">RIKEN cDNA 4921524L21 gene</fullName>
    </submittedName>
</protein>
<dbReference type="PANTHER" id="PTHR22245">
    <property type="entry name" value="COILED-COIL DOMAIN-CONTAINING PROTEIN 144A-RELATED"/>
    <property type="match status" value="1"/>
</dbReference>
<evidence type="ECO:0000313" key="3">
    <source>
        <dbReference type="Ensembl" id="ENSPEMP00000022196.2"/>
    </source>
</evidence>
<sequence length="403" mass="45331">KNGPISIQEQKTMINAQLPDGNMENLRTEREQHLEKLDVTHPGVCPWAETEEKTWNELQEALEILKAAKMICHRIQRIELENSNLIVTTEKQAREMEALWEKLLNAGAEAVEAAPKGDPGKRREDAAALGSQAEMTKLTSALSEVRMQDDSCKMEVEKYKELYLKELRSNNALLSLLPSRTCKCPKGLSANLEEEMRQNTSAMVTLVGPHPKCPQVANLTSSSMESQGSVPHTSQSPEGSCEFTENPRSSSEDQEKARRKLISSVHSLLRALRREARRTTVLEKELTEIKKILNMSPKEGHRCDSRRHSFREVSKASQAEMNSPVGVLRLEGEAAAKEDLVRAGENPSAAVLTQMELEMKDIEAAISEENTQELLVKRELEVWKKLYRGEIEQIDGMPLELRV</sequence>
<dbReference type="PANTHER" id="PTHR22245:SF4">
    <property type="entry name" value="RIKEN CDNA 4921524L21 GENE"/>
    <property type="match status" value="1"/>
</dbReference>
<dbReference type="InterPro" id="IPR040118">
    <property type="entry name" value="C144A/B/C"/>
</dbReference>
<dbReference type="GeneTree" id="ENSGT00520000059545"/>
<name>A0A8C8TXL7_PERMB</name>
<dbReference type="InterPro" id="IPR021885">
    <property type="entry name" value="DUF3496"/>
</dbReference>
<feature type="region of interest" description="Disordered" evidence="1">
    <location>
        <begin position="207"/>
        <end position="259"/>
    </location>
</feature>
<feature type="domain" description="DUF3496" evidence="2">
    <location>
        <begin position="134"/>
        <end position="232"/>
    </location>
</feature>
<dbReference type="Ensembl" id="ENSPEMT00000026560.2">
    <property type="protein sequence ID" value="ENSPEMP00000022196.2"/>
    <property type="gene ID" value="ENSPEMG00000019630.2"/>
</dbReference>
<evidence type="ECO:0000256" key="1">
    <source>
        <dbReference type="SAM" id="MobiDB-lite"/>
    </source>
</evidence>
<reference evidence="3 4" key="1">
    <citation type="submission" date="2018-10" db="EMBL/GenBank/DDBJ databases">
        <title>Improved assembly of the deer mouse Peromyscus maniculatus genome.</title>
        <authorList>
            <person name="Lassance J.-M."/>
            <person name="Hoekstra H.E."/>
        </authorList>
    </citation>
    <scope>NUCLEOTIDE SEQUENCE [LARGE SCALE GENOMIC DNA]</scope>
</reference>
<evidence type="ECO:0000313" key="4">
    <source>
        <dbReference type="Proteomes" id="UP000694547"/>
    </source>
</evidence>
<dbReference type="Pfam" id="PF12001">
    <property type="entry name" value="DUF3496"/>
    <property type="match status" value="1"/>
</dbReference>
<dbReference type="Proteomes" id="UP000694547">
    <property type="component" value="Chromosome 5"/>
</dbReference>
<feature type="compositionally biased region" description="Polar residues" evidence="1">
    <location>
        <begin position="217"/>
        <end position="238"/>
    </location>
</feature>
<proteinExistence type="predicted"/>
<evidence type="ECO:0000259" key="2">
    <source>
        <dbReference type="Pfam" id="PF12001"/>
    </source>
</evidence>
<dbReference type="AlphaFoldDB" id="A0A8C8TXL7"/>
<keyword evidence="4" id="KW-1185">Reference proteome</keyword>
<reference evidence="3" key="2">
    <citation type="submission" date="2025-08" db="UniProtKB">
        <authorList>
            <consortium name="Ensembl"/>
        </authorList>
    </citation>
    <scope>IDENTIFICATION</scope>
</reference>
<organism evidence="3 4">
    <name type="scientific">Peromyscus maniculatus bairdii</name>
    <name type="common">Prairie deer mouse</name>
    <dbReference type="NCBI Taxonomy" id="230844"/>
    <lineage>
        <taxon>Eukaryota</taxon>
        <taxon>Metazoa</taxon>
        <taxon>Chordata</taxon>
        <taxon>Craniata</taxon>
        <taxon>Vertebrata</taxon>
        <taxon>Euteleostomi</taxon>
        <taxon>Mammalia</taxon>
        <taxon>Eutheria</taxon>
        <taxon>Euarchontoglires</taxon>
        <taxon>Glires</taxon>
        <taxon>Rodentia</taxon>
        <taxon>Myomorpha</taxon>
        <taxon>Muroidea</taxon>
        <taxon>Cricetidae</taxon>
        <taxon>Neotominae</taxon>
        <taxon>Peromyscus</taxon>
    </lineage>
</organism>
<reference evidence="3" key="3">
    <citation type="submission" date="2025-09" db="UniProtKB">
        <authorList>
            <consortium name="Ensembl"/>
        </authorList>
    </citation>
    <scope>IDENTIFICATION</scope>
</reference>
<accession>A0A8C8TXL7</accession>